<reference evidence="1" key="2">
    <citation type="journal article" date="2015" name="Fish Shellfish Immunol.">
        <title>Early steps in the European eel (Anguilla anguilla)-Vibrio vulnificus interaction in the gills: Role of the RtxA13 toxin.</title>
        <authorList>
            <person name="Callol A."/>
            <person name="Pajuelo D."/>
            <person name="Ebbesson L."/>
            <person name="Teles M."/>
            <person name="MacKenzie S."/>
            <person name="Amaro C."/>
        </authorList>
    </citation>
    <scope>NUCLEOTIDE SEQUENCE</scope>
</reference>
<organism evidence="1">
    <name type="scientific">Anguilla anguilla</name>
    <name type="common">European freshwater eel</name>
    <name type="synonym">Muraena anguilla</name>
    <dbReference type="NCBI Taxonomy" id="7936"/>
    <lineage>
        <taxon>Eukaryota</taxon>
        <taxon>Metazoa</taxon>
        <taxon>Chordata</taxon>
        <taxon>Craniata</taxon>
        <taxon>Vertebrata</taxon>
        <taxon>Euteleostomi</taxon>
        <taxon>Actinopterygii</taxon>
        <taxon>Neopterygii</taxon>
        <taxon>Teleostei</taxon>
        <taxon>Anguilliformes</taxon>
        <taxon>Anguillidae</taxon>
        <taxon>Anguilla</taxon>
    </lineage>
</organism>
<proteinExistence type="predicted"/>
<sequence>MAGITWLVNINAYICPSLWLFNSLH</sequence>
<accession>A0A0E9QNW0</accession>
<reference evidence="1" key="1">
    <citation type="submission" date="2014-11" db="EMBL/GenBank/DDBJ databases">
        <authorList>
            <person name="Amaro Gonzalez C."/>
        </authorList>
    </citation>
    <scope>NUCLEOTIDE SEQUENCE</scope>
</reference>
<dbReference type="AlphaFoldDB" id="A0A0E9QNW0"/>
<name>A0A0E9QNW0_ANGAN</name>
<evidence type="ECO:0000313" key="1">
    <source>
        <dbReference type="EMBL" id="JAH17985.1"/>
    </source>
</evidence>
<protein>
    <submittedName>
        <fullName evidence="1">Uncharacterized protein</fullName>
    </submittedName>
</protein>
<dbReference type="EMBL" id="GBXM01090592">
    <property type="protein sequence ID" value="JAH17985.1"/>
    <property type="molecule type" value="Transcribed_RNA"/>
</dbReference>